<sequence length="212" mass="24080">MDFCTLEDPRKDVSRLRYDWQPATTCRSVSGARHREQSEVGDKPHLARFWRVGRELLMYRTVKLNIFFGRAKVLKNLLSGVINVILNIFAVASCFPKIVNCYDTLLKIRSKEQEPKAKQKVGTQEKEKINSVETCTLRDLDEKIVSKHVQKVPTISSRNSPSSASEIYTLLNARSKKRDQLLSGTSYLKNTIDSVGKESAGRCIKTKQDSIT</sequence>
<protein>
    <submittedName>
        <fullName evidence="1">Uncharacterized protein</fullName>
    </submittedName>
</protein>
<proteinExistence type="predicted"/>
<gene>
    <name evidence="1" type="ORF">PACLA_8A041895</name>
</gene>
<keyword evidence="2" id="KW-1185">Reference proteome</keyword>
<dbReference type="AlphaFoldDB" id="A0A7D9DDD1"/>
<evidence type="ECO:0000313" key="1">
    <source>
        <dbReference type="EMBL" id="CAB3983089.1"/>
    </source>
</evidence>
<dbReference type="Proteomes" id="UP001152795">
    <property type="component" value="Unassembled WGS sequence"/>
</dbReference>
<accession>A0A7D9DDD1</accession>
<dbReference type="EMBL" id="CACRXK020000574">
    <property type="protein sequence ID" value="CAB3983089.1"/>
    <property type="molecule type" value="Genomic_DNA"/>
</dbReference>
<evidence type="ECO:0000313" key="2">
    <source>
        <dbReference type="Proteomes" id="UP001152795"/>
    </source>
</evidence>
<comment type="caution">
    <text evidence="1">The sequence shown here is derived from an EMBL/GenBank/DDBJ whole genome shotgun (WGS) entry which is preliminary data.</text>
</comment>
<name>A0A7D9DDD1_PARCT</name>
<reference evidence="1" key="1">
    <citation type="submission" date="2020-04" db="EMBL/GenBank/DDBJ databases">
        <authorList>
            <person name="Alioto T."/>
            <person name="Alioto T."/>
            <person name="Gomez Garrido J."/>
        </authorList>
    </citation>
    <scope>NUCLEOTIDE SEQUENCE</scope>
    <source>
        <strain evidence="1">A484AB</strain>
    </source>
</reference>
<organism evidence="1 2">
    <name type="scientific">Paramuricea clavata</name>
    <name type="common">Red gorgonian</name>
    <name type="synonym">Violescent sea-whip</name>
    <dbReference type="NCBI Taxonomy" id="317549"/>
    <lineage>
        <taxon>Eukaryota</taxon>
        <taxon>Metazoa</taxon>
        <taxon>Cnidaria</taxon>
        <taxon>Anthozoa</taxon>
        <taxon>Octocorallia</taxon>
        <taxon>Malacalcyonacea</taxon>
        <taxon>Plexauridae</taxon>
        <taxon>Paramuricea</taxon>
    </lineage>
</organism>